<organism evidence="2 3">
    <name type="scientific">Sphingobium fuliginis ATCC 27551</name>
    <dbReference type="NCBI Taxonomy" id="1208342"/>
    <lineage>
        <taxon>Bacteria</taxon>
        <taxon>Pseudomonadati</taxon>
        <taxon>Pseudomonadota</taxon>
        <taxon>Alphaproteobacteria</taxon>
        <taxon>Sphingomonadales</taxon>
        <taxon>Sphingomonadaceae</taxon>
        <taxon>Sphingobium</taxon>
    </lineage>
</organism>
<gene>
    <name evidence="2" type="ORF">FIL70_04450</name>
</gene>
<protein>
    <submittedName>
        <fullName evidence="2">PIN domain-containing protein</fullName>
    </submittedName>
</protein>
<dbReference type="EMBL" id="CP041016">
    <property type="protein sequence ID" value="QDC36606.1"/>
    <property type="molecule type" value="Genomic_DNA"/>
</dbReference>
<feature type="domain" description="PIN" evidence="1">
    <location>
        <begin position="3"/>
        <end position="119"/>
    </location>
</feature>
<dbReference type="InterPro" id="IPR002716">
    <property type="entry name" value="PIN_dom"/>
</dbReference>
<dbReference type="InterPro" id="IPR029060">
    <property type="entry name" value="PIN-like_dom_sf"/>
</dbReference>
<sequence length="153" mass="16434">MKIALDTNILVYAEGVNNPAKRATAIALVRLLPIQSTVIPVQVLGELFTVLVRKAGRPPAQAREALLAWRDTFPTVEISADVMLSAFDLEADHLLPTWDAVILAAASQSGCRLLLSEDLRDGFTWGGVTVANPFAEARHPLLDALLNGAVEVP</sequence>
<accession>A0A5B8CE95</accession>
<dbReference type="SUPFAM" id="SSF88723">
    <property type="entry name" value="PIN domain-like"/>
    <property type="match status" value="1"/>
</dbReference>
<dbReference type="Gene3D" id="3.40.50.1010">
    <property type="entry name" value="5'-nuclease"/>
    <property type="match status" value="1"/>
</dbReference>
<dbReference type="RefSeq" id="WP_021225116.1">
    <property type="nucleotide sequence ID" value="NZ_CP041016.1"/>
</dbReference>
<dbReference type="Pfam" id="PF01850">
    <property type="entry name" value="PIN"/>
    <property type="match status" value="1"/>
</dbReference>
<dbReference type="Proteomes" id="UP000311469">
    <property type="component" value="Chromosome cSF1"/>
</dbReference>
<dbReference type="KEGG" id="sufl:FIL70_04450"/>
<proteinExistence type="predicted"/>
<evidence type="ECO:0000259" key="1">
    <source>
        <dbReference type="Pfam" id="PF01850"/>
    </source>
</evidence>
<reference evidence="2 3" key="1">
    <citation type="submission" date="2019-06" db="EMBL/GenBank/DDBJ databases">
        <title>Genome organization and adaptive potential of archetypical organophosphate degarding Sphingobium fuliginis ATCC 27551.</title>
        <authorList>
            <person name="Sarwar A."/>
            <person name="Parthasarathy S."/>
            <person name="Singh C."/>
            <person name="Siddavattam D."/>
        </authorList>
    </citation>
    <scope>NUCLEOTIDE SEQUENCE [LARGE SCALE GENOMIC DNA]</scope>
    <source>
        <strain evidence="2 3">ATCC 27551</strain>
    </source>
</reference>
<evidence type="ECO:0000313" key="3">
    <source>
        <dbReference type="Proteomes" id="UP000311469"/>
    </source>
</evidence>
<dbReference type="CDD" id="cd18692">
    <property type="entry name" value="PIN_VapC-like"/>
    <property type="match status" value="1"/>
</dbReference>
<name>A0A5B8CE95_SPHSA</name>
<dbReference type="AlphaFoldDB" id="A0A5B8CE95"/>
<evidence type="ECO:0000313" key="2">
    <source>
        <dbReference type="EMBL" id="QDC36606.1"/>
    </source>
</evidence>